<dbReference type="Pfam" id="PF20431">
    <property type="entry name" value="E_motif"/>
    <property type="match status" value="1"/>
</dbReference>
<dbReference type="Proteomes" id="UP001151287">
    <property type="component" value="Unassembled WGS sequence"/>
</dbReference>
<dbReference type="InterPro" id="IPR011990">
    <property type="entry name" value="TPR-like_helical_dom_sf"/>
</dbReference>
<organism evidence="6 7">
    <name type="scientific">Rhynchospora breviuscula</name>
    <dbReference type="NCBI Taxonomy" id="2022672"/>
    <lineage>
        <taxon>Eukaryota</taxon>
        <taxon>Viridiplantae</taxon>
        <taxon>Streptophyta</taxon>
        <taxon>Embryophyta</taxon>
        <taxon>Tracheophyta</taxon>
        <taxon>Spermatophyta</taxon>
        <taxon>Magnoliopsida</taxon>
        <taxon>Liliopsida</taxon>
        <taxon>Poales</taxon>
        <taxon>Cyperaceae</taxon>
        <taxon>Cyperoideae</taxon>
        <taxon>Rhynchosporeae</taxon>
        <taxon>Rhynchospora</taxon>
    </lineage>
</organism>
<dbReference type="FunFam" id="1.25.40.10:FF:001093">
    <property type="entry name" value="Pentatricopeptide repeat-containing protein At2g34400"/>
    <property type="match status" value="1"/>
</dbReference>
<dbReference type="InterPro" id="IPR032867">
    <property type="entry name" value="DYW_dom"/>
</dbReference>
<comment type="caution">
    <text evidence="6">The sequence shown here is derived from an EMBL/GenBank/DDBJ whole genome shotgun (WGS) entry which is preliminary data.</text>
</comment>
<dbReference type="Pfam" id="PF14432">
    <property type="entry name" value="DYW_deaminase"/>
    <property type="match status" value="1"/>
</dbReference>
<dbReference type="Pfam" id="PF13041">
    <property type="entry name" value="PPR_2"/>
    <property type="match status" value="1"/>
</dbReference>
<feature type="repeat" description="PPR" evidence="3">
    <location>
        <begin position="108"/>
        <end position="142"/>
    </location>
</feature>
<dbReference type="NCBIfam" id="TIGR00756">
    <property type="entry name" value="PPR"/>
    <property type="match status" value="2"/>
</dbReference>
<evidence type="ECO:0000256" key="2">
    <source>
        <dbReference type="ARBA" id="ARBA00022946"/>
    </source>
</evidence>
<dbReference type="Gene3D" id="1.25.40.10">
    <property type="entry name" value="Tetratricopeptide repeat domain"/>
    <property type="match status" value="3"/>
</dbReference>
<evidence type="ECO:0000259" key="5">
    <source>
        <dbReference type="Pfam" id="PF14432"/>
    </source>
</evidence>
<dbReference type="GO" id="GO:0003723">
    <property type="term" value="F:RNA binding"/>
    <property type="evidence" value="ECO:0007669"/>
    <property type="project" value="InterPro"/>
</dbReference>
<proteinExistence type="predicted"/>
<dbReference type="InterPro" id="IPR046848">
    <property type="entry name" value="E_motif"/>
</dbReference>
<evidence type="ECO:0000256" key="3">
    <source>
        <dbReference type="PROSITE-ProRule" id="PRU00708"/>
    </source>
</evidence>
<evidence type="ECO:0000256" key="4">
    <source>
        <dbReference type="SAM" id="MobiDB-lite"/>
    </source>
</evidence>
<gene>
    <name evidence="6" type="ORF">LUZ63_017385</name>
</gene>
<dbReference type="Pfam" id="PF01535">
    <property type="entry name" value="PPR"/>
    <property type="match status" value="6"/>
</dbReference>
<keyword evidence="2" id="KW-0809">Transit peptide</keyword>
<accession>A0A9Q0HGX5</accession>
<dbReference type="AlphaFoldDB" id="A0A9Q0HGX5"/>
<keyword evidence="7" id="KW-1185">Reference proteome</keyword>
<protein>
    <recommendedName>
        <fullName evidence="5">DYW domain-containing protein</fullName>
    </recommendedName>
</protein>
<sequence>MSSARMAGRLRPVVKQPQLPALANNNYHPNSVPGSSSASLIRPTTFSRLALLLRKSSNVSFVTSVHCELVKLGTLYSGSTSNHLLTSYVRLGQIAHAQNLFDEMPQTNVITWTSLMSGYISANQPHKAISLFQHMHLHEIKPNQHTFCTAINACSRLAMLNLGQQIHAQVEVLGLTSDTVVCSALIDMYGKSEGALYARRIFDQMKNPNAISWSSMISVYSQNAQGYEAIILFCKCLRLGVSNPFILSSVVNACASIGQLGLGKSMHCKVIRHGHELNDYISGALIDMYAKCGCFESSKNVFDRIVSQTLISYTSMIVAAGKYGYARYALVLFDEMPNEGIIPNVVTLLGVLHACSHAGLVDMGLRYLHSMKNEYGINPGAKHYTCTVDMLGRAGRLDEAYQLSKEVHAEGPDKVMLWSALLSACRTHRRLDLAAEAMDRLAEFDSDVAGPLVVMSNTYISAGKWKNSANVWSTMKQKGIYKEPACSWVEVKNKVYVFYVGEVSSAGTRAGEVMDLLEEFEVKMRERGFVGSGNSWVEEEEGGKGVMVGVHSERLALGFAHLSVPAGVTIRIMKNLRMCKDCHDWFKRVSDIVGRVIVVRDLNRFHQFSFGSCTCGDYW</sequence>
<dbReference type="GO" id="GO:0008270">
    <property type="term" value="F:zinc ion binding"/>
    <property type="evidence" value="ECO:0007669"/>
    <property type="project" value="InterPro"/>
</dbReference>
<dbReference type="OrthoDB" id="1850776at2759"/>
<name>A0A9Q0HGX5_9POAL</name>
<dbReference type="PANTHER" id="PTHR47926">
    <property type="entry name" value="PENTATRICOPEPTIDE REPEAT-CONTAINING PROTEIN"/>
    <property type="match status" value="1"/>
</dbReference>
<feature type="compositionally biased region" description="Polar residues" evidence="4">
    <location>
        <begin position="23"/>
        <end position="38"/>
    </location>
</feature>
<feature type="repeat" description="PPR" evidence="3">
    <location>
        <begin position="309"/>
        <end position="343"/>
    </location>
</feature>
<dbReference type="EMBL" id="JAMQYH010000005">
    <property type="protein sequence ID" value="KAJ1685995.1"/>
    <property type="molecule type" value="Genomic_DNA"/>
</dbReference>
<evidence type="ECO:0000313" key="7">
    <source>
        <dbReference type="Proteomes" id="UP001151287"/>
    </source>
</evidence>
<dbReference type="PROSITE" id="PS51375">
    <property type="entry name" value="PPR"/>
    <property type="match status" value="2"/>
</dbReference>
<reference evidence="6" key="1">
    <citation type="journal article" date="2022" name="Cell">
        <title>Repeat-based holocentromeres influence genome architecture and karyotype evolution.</title>
        <authorList>
            <person name="Hofstatter P.G."/>
            <person name="Thangavel G."/>
            <person name="Lux T."/>
            <person name="Neumann P."/>
            <person name="Vondrak T."/>
            <person name="Novak P."/>
            <person name="Zhang M."/>
            <person name="Costa L."/>
            <person name="Castellani M."/>
            <person name="Scott A."/>
            <person name="Toegelov H."/>
            <person name="Fuchs J."/>
            <person name="Mata-Sucre Y."/>
            <person name="Dias Y."/>
            <person name="Vanzela A.L.L."/>
            <person name="Huettel B."/>
            <person name="Almeida C.C.S."/>
            <person name="Simkova H."/>
            <person name="Souza G."/>
            <person name="Pedrosa-Harand A."/>
            <person name="Macas J."/>
            <person name="Mayer K.F.X."/>
            <person name="Houben A."/>
            <person name="Marques A."/>
        </authorList>
    </citation>
    <scope>NUCLEOTIDE SEQUENCE</scope>
    <source>
        <strain evidence="6">RhyBre1mFocal</strain>
    </source>
</reference>
<dbReference type="SUPFAM" id="SSF48452">
    <property type="entry name" value="TPR-like"/>
    <property type="match status" value="1"/>
</dbReference>
<dbReference type="GO" id="GO:0009451">
    <property type="term" value="P:RNA modification"/>
    <property type="evidence" value="ECO:0007669"/>
    <property type="project" value="InterPro"/>
</dbReference>
<dbReference type="PANTHER" id="PTHR47926:SF368">
    <property type="entry name" value="TETRATRICOPEPTIDE REPEAT-LIKE SUPERFAMILY PROTEIN"/>
    <property type="match status" value="1"/>
</dbReference>
<dbReference type="InterPro" id="IPR002885">
    <property type="entry name" value="PPR_rpt"/>
</dbReference>
<feature type="region of interest" description="Disordered" evidence="4">
    <location>
        <begin position="19"/>
        <end position="38"/>
    </location>
</feature>
<evidence type="ECO:0000313" key="6">
    <source>
        <dbReference type="EMBL" id="KAJ1685995.1"/>
    </source>
</evidence>
<dbReference type="InterPro" id="IPR046960">
    <property type="entry name" value="PPR_At4g14850-like_plant"/>
</dbReference>
<feature type="domain" description="DYW" evidence="5">
    <location>
        <begin position="540"/>
        <end position="619"/>
    </location>
</feature>
<keyword evidence="1" id="KW-0677">Repeat</keyword>
<evidence type="ECO:0000256" key="1">
    <source>
        <dbReference type="ARBA" id="ARBA00022737"/>
    </source>
</evidence>